<evidence type="ECO:0000313" key="6">
    <source>
        <dbReference type="Proteomes" id="UP000277300"/>
    </source>
</evidence>
<evidence type="ECO:0000256" key="1">
    <source>
        <dbReference type="ARBA" id="ARBA00023121"/>
    </source>
</evidence>
<keyword evidence="2" id="KW-0040">ANK repeat</keyword>
<gene>
    <name evidence="4" type="ORF">BBJ29_004687</name>
    <name evidence="5" type="ORF">BBP00_00003218</name>
</gene>
<feature type="repeat" description="ANK" evidence="2">
    <location>
        <begin position="207"/>
        <end position="239"/>
    </location>
</feature>
<dbReference type="PROSITE" id="PS50297">
    <property type="entry name" value="ANK_REP_REGION"/>
    <property type="match status" value="1"/>
</dbReference>
<dbReference type="Pfam" id="PF12796">
    <property type="entry name" value="Ank_2"/>
    <property type="match status" value="1"/>
</dbReference>
<organism evidence="5 6">
    <name type="scientific">Phytophthora kernoviae</name>
    <dbReference type="NCBI Taxonomy" id="325452"/>
    <lineage>
        <taxon>Eukaryota</taxon>
        <taxon>Sar</taxon>
        <taxon>Stramenopiles</taxon>
        <taxon>Oomycota</taxon>
        <taxon>Peronosporomycetes</taxon>
        <taxon>Peronosporales</taxon>
        <taxon>Peronosporaceae</taxon>
        <taxon>Phytophthora</taxon>
    </lineage>
</organism>
<dbReference type="EMBL" id="MBDO02000065">
    <property type="protein sequence ID" value="RLN64779.1"/>
    <property type="molecule type" value="Genomic_DNA"/>
</dbReference>
<dbReference type="InterPro" id="IPR002110">
    <property type="entry name" value="Ankyrin_rpt"/>
</dbReference>
<dbReference type="Proteomes" id="UP000284657">
    <property type="component" value="Unassembled WGS sequence"/>
</dbReference>
<feature type="region of interest" description="Disordered" evidence="3">
    <location>
        <begin position="68"/>
        <end position="88"/>
    </location>
</feature>
<name>A0A3F2RV36_9STRA</name>
<keyword evidence="1" id="KW-0446">Lipid-binding</keyword>
<dbReference type="AlphaFoldDB" id="A0A3F2RV36"/>
<dbReference type="SMART" id="SM00248">
    <property type="entry name" value="ANK"/>
    <property type="match status" value="3"/>
</dbReference>
<evidence type="ECO:0000256" key="3">
    <source>
        <dbReference type="SAM" id="MobiDB-lite"/>
    </source>
</evidence>
<dbReference type="OrthoDB" id="341259at2759"/>
<dbReference type="Proteomes" id="UP000277300">
    <property type="component" value="Unassembled WGS sequence"/>
</dbReference>
<feature type="repeat" description="ANK" evidence="2">
    <location>
        <begin position="240"/>
        <end position="272"/>
    </location>
</feature>
<comment type="caution">
    <text evidence="5">The sequence shown here is derived from an EMBL/GenBank/DDBJ whole genome shotgun (WGS) entry which is preliminary data.</text>
</comment>
<dbReference type="PANTHER" id="PTHR24119">
    <property type="entry name" value="ACYL-COA-BINDING DOMAIN-CONTAINING PROTEIN 6"/>
    <property type="match status" value="1"/>
</dbReference>
<sequence>MAHETMVDVQGARLSSYMAMVAEREARAAYEKKMYEIEQKLEAGRLALEAKRQEQKRLEEELESAAAKAEVRQKGPRSSFINETNHATPVGMLDPADCSPYDPPEFIPELKAHFVPRPAEDLAEKKRQWAEFERNRRLETPNHVVRRGAVSVTEELTDEMFERDPNQKDETKEQREAKAILCSRNNNIEGLELVLDQGVDINTRDNHGNTLFILVCQQGNKRLAKFLLRRRADMNLQNLNGNTALHYLCAYKHTELAEYLKSKGAKDTTQNNAGLTCYEGLSQDQVDAI</sequence>
<dbReference type="Gene3D" id="1.25.40.20">
    <property type="entry name" value="Ankyrin repeat-containing domain"/>
    <property type="match status" value="1"/>
</dbReference>
<reference evidence="6 7" key="1">
    <citation type="submission" date="2018-07" db="EMBL/GenBank/DDBJ databases">
        <title>Genome sequencing of oomycete isolates from Chile give support for New Zealand origin for Phytophthora kernoviae and make available the first Nothophytophthora sp. genome.</title>
        <authorList>
            <person name="Studholme D.J."/>
            <person name="Sanfuentes E."/>
            <person name="Panda P."/>
            <person name="Hill R."/>
            <person name="Sambles C."/>
            <person name="Grant M."/>
            <person name="Williams N.M."/>
            <person name="Mcdougal R.L."/>
        </authorList>
    </citation>
    <scope>NUCLEOTIDE SEQUENCE [LARGE SCALE GENOMIC DNA]</scope>
    <source>
        <strain evidence="5">Chile6</strain>
        <strain evidence="4">Chile7</strain>
    </source>
</reference>
<evidence type="ECO:0000256" key="2">
    <source>
        <dbReference type="PROSITE-ProRule" id="PRU00023"/>
    </source>
</evidence>
<proteinExistence type="predicted"/>
<dbReference type="EMBL" id="MBAD02002472">
    <property type="protein sequence ID" value="RLN47213.1"/>
    <property type="molecule type" value="Genomic_DNA"/>
</dbReference>
<evidence type="ECO:0000313" key="4">
    <source>
        <dbReference type="EMBL" id="RLN47213.1"/>
    </source>
</evidence>
<dbReference type="PANTHER" id="PTHR24119:SF0">
    <property type="entry name" value="ACYL-COA-BINDING DOMAIN-CONTAINING PROTEIN 6"/>
    <property type="match status" value="1"/>
</dbReference>
<dbReference type="PROSITE" id="PS50088">
    <property type="entry name" value="ANK_REPEAT"/>
    <property type="match status" value="2"/>
</dbReference>
<dbReference type="SUPFAM" id="SSF48403">
    <property type="entry name" value="Ankyrin repeat"/>
    <property type="match status" value="1"/>
</dbReference>
<evidence type="ECO:0000313" key="7">
    <source>
        <dbReference type="Proteomes" id="UP000284657"/>
    </source>
</evidence>
<evidence type="ECO:0000313" key="5">
    <source>
        <dbReference type="EMBL" id="RLN64779.1"/>
    </source>
</evidence>
<accession>A0A3F2RV36</accession>
<protein>
    <submittedName>
        <fullName evidence="5">Uncharacterized protein</fullName>
    </submittedName>
</protein>
<dbReference type="InterPro" id="IPR036770">
    <property type="entry name" value="Ankyrin_rpt-contain_sf"/>
</dbReference>
<dbReference type="GO" id="GO:0000062">
    <property type="term" value="F:fatty-acyl-CoA binding"/>
    <property type="evidence" value="ECO:0007669"/>
    <property type="project" value="TreeGrafter"/>
</dbReference>